<feature type="compositionally biased region" description="Low complexity" evidence="12">
    <location>
        <begin position="714"/>
        <end position="750"/>
    </location>
</feature>
<dbReference type="PANTHER" id="PTHR10110:SF187">
    <property type="entry name" value="SODIUM_HYDROGEN EXCHANGER"/>
    <property type="match status" value="1"/>
</dbReference>
<evidence type="ECO:0000256" key="13">
    <source>
        <dbReference type="SAM" id="Phobius"/>
    </source>
</evidence>
<keyword evidence="8 11" id="KW-0739">Sodium transport</keyword>
<dbReference type="GO" id="GO:0005886">
    <property type="term" value="C:plasma membrane"/>
    <property type="evidence" value="ECO:0007669"/>
    <property type="project" value="TreeGrafter"/>
</dbReference>
<evidence type="ECO:0000313" key="16">
    <source>
        <dbReference type="Proteomes" id="UP000650467"/>
    </source>
</evidence>
<comment type="catalytic activity">
    <reaction evidence="9">
        <text>Na(+)(in) + H(+)(out) = Na(+)(out) + H(+)(in)</text>
        <dbReference type="Rhea" id="RHEA:29419"/>
        <dbReference type="ChEBI" id="CHEBI:15378"/>
        <dbReference type="ChEBI" id="CHEBI:29101"/>
    </reaction>
</comment>
<dbReference type="EMBL" id="JAEHOC010000014">
    <property type="protein sequence ID" value="KAG2435823.1"/>
    <property type="molecule type" value="Genomic_DNA"/>
</dbReference>
<feature type="transmembrane region" description="Helical" evidence="13">
    <location>
        <begin position="295"/>
        <end position="313"/>
    </location>
</feature>
<feature type="transmembrane region" description="Helical" evidence="13">
    <location>
        <begin position="26"/>
        <end position="44"/>
    </location>
</feature>
<evidence type="ECO:0000313" key="15">
    <source>
        <dbReference type="EMBL" id="KAG2435823.1"/>
    </source>
</evidence>
<proteinExistence type="inferred from homology"/>
<dbReference type="GO" id="GO:0015386">
    <property type="term" value="F:potassium:proton antiporter activity"/>
    <property type="evidence" value="ECO:0007669"/>
    <property type="project" value="TreeGrafter"/>
</dbReference>
<evidence type="ECO:0000259" key="14">
    <source>
        <dbReference type="Pfam" id="PF00999"/>
    </source>
</evidence>
<dbReference type="InterPro" id="IPR018422">
    <property type="entry name" value="Cation/H_exchanger_CPA1"/>
</dbReference>
<evidence type="ECO:0000256" key="8">
    <source>
        <dbReference type="ARBA" id="ARBA00023201"/>
    </source>
</evidence>
<comment type="catalytic activity">
    <reaction evidence="10">
        <text>K(+)(in) + H(+)(out) = K(+)(out) + H(+)(in)</text>
        <dbReference type="Rhea" id="RHEA:29467"/>
        <dbReference type="ChEBI" id="CHEBI:15378"/>
        <dbReference type="ChEBI" id="CHEBI:29103"/>
    </reaction>
</comment>
<keyword evidence="11" id="KW-0050">Antiport</keyword>
<feature type="transmembrane region" description="Helical" evidence="13">
    <location>
        <begin position="181"/>
        <end position="203"/>
    </location>
</feature>
<comment type="similarity">
    <text evidence="11">Belongs to the monovalent cation:proton antiporter 1 (CPA1) transporter (TC 2.A.36) family.</text>
</comment>
<dbReference type="OrthoDB" id="196264at2759"/>
<keyword evidence="16" id="KW-1185">Reference proteome</keyword>
<dbReference type="GO" id="GO:0005768">
    <property type="term" value="C:endosome"/>
    <property type="evidence" value="ECO:0007669"/>
    <property type="project" value="TreeGrafter"/>
</dbReference>
<dbReference type="GO" id="GO:0098719">
    <property type="term" value="P:sodium ion import across plasma membrane"/>
    <property type="evidence" value="ECO:0007669"/>
    <property type="project" value="TreeGrafter"/>
</dbReference>
<reference evidence="15" key="1">
    <citation type="journal article" date="2020" name="bioRxiv">
        <title>Comparative genomics of Chlamydomonas.</title>
        <authorList>
            <person name="Craig R.J."/>
            <person name="Hasan A.R."/>
            <person name="Ness R.W."/>
            <person name="Keightley P.D."/>
        </authorList>
    </citation>
    <scope>NUCLEOTIDE SEQUENCE</scope>
    <source>
        <strain evidence="15">SAG 7.73</strain>
    </source>
</reference>
<feature type="compositionally biased region" description="Low complexity" evidence="12">
    <location>
        <begin position="594"/>
        <end position="613"/>
    </location>
</feature>
<dbReference type="GO" id="GO:0051453">
    <property type="term" value="P:regulation of intracellular pH"/>
    <property type="evidence" value="ECO:0007669"/>
    <property type="project" value="TreeGrafter"/>
</dbReference>
<keyword evidence="4 13" id="KW-1133">Transmembrane helix</keyword>
<evidence type="ECO:0000256" key="10">
    <source>
        <dbReference type="ARBA" id="ARBA00047912"/>
    </source>
</evidence>
<dbReference type="InterPro" id="IPR004709">
    <property type="entry name" value="NaH_exchanger"/>
</dbReference>
<dbReference type="GO" id="GO:0015385">
    <property type="term" value="F:sodium:proton antiporter activity"/>
    <property type="evidence" value="ECO:0007669"/>
    <property type="project" value="InterPro"/>
</dbReference>
<evidence type="ECO:0000256" key="6">
    <source>
        <dbReference type="ARBA" id="ARBA00023065"/>
    </source>
</evidence>
<evidence type="ECO:0000256" key="2">
    <source>
        <dbReference type="ARBA" id="ARBA00022448"/>
    </source>
</evidence>
<feature type="transmembrane region" description="Helical" evidence="13">
    <location>
        <begin position="429"/>
        <end position="450"/>
    </location>
</feature>
<dbReference type="InterPro" id="IPR006153">
    <property type="entry name" value="Cation/H_exchanger_TM"/>
</dbReference>
<dbReference type="PANTHER" id="PTHR10110">
    <property type="entry name" value="SODIUM/HYDROGEN EXCHANGER"/>
    <property type="match status" value="1"/>
</dbReference>
<feature type="compositionally biased region" description="Gly residues" evidence="12">
    <location>
        <begin position="513"/>
        <end position="530"/>
    </location>
</feature>
<keyword evidence="3 11" id="KW-0812">Transmembrane</keyword>
<feature type="transmembrane region" description="Helical" evidence="13">
    <location>
        <begin position="88"/>
        <end position="105"/>
    </location>
</feature>
<feature type="compositionally biased region" description="Basic and acidic residues" evidence="12">
    <location>
        <begin position="493"/>
        <end position="512"/>
    </location>
</feature>
<feature type="transmembrane region" description="Helical" evidence="13">
    <location>
        <begin position="355"/>
        <end position="376"/>
    </location>
</feature>
<feature type="transmembrane region" description="Helical" evidence="13">
    <location>
        <begin position="117"/>
        <end position="139"/>
    </location>
</feature>
<keyword evidence="7 13" id="KW-0472">Membrane</keyword>
<feature type="transmembrane region" description="Helical" evidence="13">
    <location>
        <begin position="223"/>
        <end position="246"/>
    </location>
</feature>
<evidence type="ECO:0000256" key="11">
    <source>
        <dbReference type="RuleBase" id="RU003722"/>
    </source>
</evidence>
<feature type="transmembrane region" description="Helical" evidence="13">
    <location>
        <begin position="154"/>
        <end position="172"/>
    </location>
</feature>
<dbReference type="PRINTS" id="PR01084">
    <property type="entry name" value="NAHEXCHNGR"/>
</dbReference>
<keyword evidence="2 11" id="KW-0813">Transport</keyword>
<evidence type="ECO:0000256" key="3">
    <source>
        <dbReference type="ARBA" id="ARBA00022692"/>
    </source>
</evidence>
<feature type="transmembrane region" description="Helical" evidence="13">
    <location>
        <begin position="267"/>
        <end position="289"/>
    </location>
</feature>
<name>A0A835W3E6_CHLIN</name>
<feature type="region of interest" description="Disordered" evidence="12">
    <location>
        <begin position="584"/>
        <end position="641"/>
    </location>
</feature>
<dbReference type="AlphaFoldDB" id="A0A835W3E6"/>
<feature type="region of interest" description="Disordered" evidence="12">
    <location>
        <begin position="714"/>
        <end position="761"/>
    </location>
</feature>
<sequence length="761" mass="78208">MSLEAASPPEVAATDNGGNDLSLSEVLLIELSILIVSFVAGRALEKIKFKWMGEAGAALLLGLVVGLIMKAAGVDHTVAHAVEFRGEIFFYVLLPTIMFDAGYGLDAKVFLKNVGSVCSYAFLGTTISTFVVGLIMWGFGRQGWCYEMTLLENLTFGALISATDPVTVLAVFQRLGAQPDLYMNVFGESVLNDAVGLVLFQVITKFLEGKAVTGPNVMAGIGLFIGIFAASVAIGLAVGFLASLIFRSRFFYSGAVYDPVTGKEVSAASNCVFEVGVAITFAYGSYLVADVAHCSGIVAVVTNGMVMNLYVRPNLSHEAEVKIEYLFKVLAALFELFVFCYIGSTLFLGPQHYNVWSYTALCLIALAASRAANIYPLSLLVNLLRPIERRITQKEQFMMWWSGLRGAMAFALAVEAADSYGDAGEVMKTVTFYIIFITVLFNGGSASYMLEVLRLRATDPLPNKYGRALAAKHEAEIAASRAVADLERASAARERKAHRAQEVELKRCHSGEEGGGGGEGGSGSGYGRSGSGSADSVAVPAAIVAAAAAAAPSSGAAEAPAGAAGPAAVALELAGVPADLEEGRHASVSRRAAHAATPGGAAAATASPDAADSFSIDSGPGGGPPARASMPLPAVGGSSPSIRRTGSVLQRLQSMNNGHRIVGGFERVHTKLAKLLLHPHAHSSHGAASPHSAPHSAAVPAVAAAAAAATGAGRAAASPAAGESSSTAPAAPAAASAPAPAGAQPAALASVQEHSSSPEAP</sequence>
<comment type="subcellular location">
    <subcellularLocation>
        <location evidence="1">Membrane</location>
        <topology evidence="1">Multi-pass membrane protein</topology>
    </subcellularLocation>
</comment>
<evidence type="ECO:0000256" key="5">
    <source>
        <dbReference type="ARBA" id="ARBA00023053"/>
    </source>
</evidence>
<accession>A0A835W3E6</accession>
<feature type="region of interest" description="Disordered" evidence="12">
    <location>
        <begin position="493"/>
        <end position="531"/>
    </location>
</feature>
<dbReference type="Gene3D" id="6.10.140.1330">
    <property type="match status" value="1"/>
</dbReference>
<evidence type="ECO:0000256" key="7">
    <source>
        <dbReference type="ARBA" id="ARBA00023136"/>
    </source>
</evidence>
<gene>
    <name evidence="15" type="ORF">HXX76_007018</name>
</gene>
<evidence type="ECO:0000256" key="1">
    <source>
        <dbReference type="ARBA" id="ARBA00004141"/>
    </source>
</evidence>
<protein>
    <recommendedName>
        <fullName evidence="11">Sodium/hydrogen exchanger</fullName>
    </recommendedName>
</protein>
<dbReference type="Pfam" id="PF00999">
    <property type="entry name" value="Na_H_Exchanger"/>
    <property type="match status" value="1"/>
</dbReference>
<feature type="transmembrane region" description="Helical" evidence="13">
    <location>
        <begin position="325"/>
        <end position="349"/>
    </location>
</feature>
<organism evidence="15 16">
    <name type="scientific">Chlamydomonas incerta</name>
    <dbReference type="NCBI Taxonomy" id="51695"/>
    <lineage>
        <taxon>Eukaryota</taxon>
        <taxon>Viridiplantae</taxon>
        <taxon>Chlorophyta</taxon>
        <taxon>core chlorophytes</taxon>
        <taxon>Chlorophyceae</taxon>
        <taxon>CS clade</taxon>
        <taxon>Chlamydomonadales</taxon>
        <taxon>Chlamydomonadaceae</taxon>
        <taxon>Chlamydomonas</taxon>
    </lineage>
</organism>
<comment type="caution">
    <text evidence="15">The sequence shown here is derived from an EMBL/GenBank/DDBJ whole genome shotgun (WGS) entry which is preliminary data.</text>
</comment>
<dbReference type="Proteomes" id="UP000650467">
    <property type="component" value="Unassembled WGS sequence"/>
</dbReference>
<keyword evidence="6 11" id="KW-0406">Ion transport</keyword>
<evidence type="ECO:0000256" key="9">
    <source>
        <dbReference type="ARBA" id="ARBA00047524"/>
    </source>
</evidence>
<feature type="transmembrane region" description="Helical" evidence="13">
    <location>
        <begin position="51"/>
        <end position="68"/>
    </location>
</feature>
<feature type="compositionally biased region" description="Polar residues" evidence="12">
    <location>
        <begin position="752"/>
        <end position="761"/>
    </location>
</feature>
<keyword evidence="5" id="KW-0915">Sodium</keyword>
<evidence type="ECO:0000256" key="12">
    <source>
        <dbReference type="SAM" id="MobiDB-lite"/>
    </source>
</evidence>
<feature type="domain" description="Cation/H+ exchanger transmembrane" evidence="14">
    <location>
        <begin position="37"/>
        <end position="450"/>
    </location>
</feature>
<evidence type="ECO:0000256" key="4">
    <source>
        <dbReference type="ARBA" id="ARBA00022989"/>
    </source>
</evidence>
<dbReference type="NCBIfam" id="TIGR00840">
    <property type="entry name" value="b_cpa1"/>
    <property type="match status" value="1"/>
</dbReference>